<dbReference type="VEuPathDB" id="AmoebaDB:EIN_151730"/>
<dbReference type="AlphaFoldDB" id="A0A0A1UEJ4"/>
<dbReference type="GeneID" id="14890334"/>
<dbReference type="EMBL" id="KB206474">
    <property type="protein sequence ID" value="ELP91246.1"/>
    <property type="molecule type" value="Genomic_DNA"/>
</dbReference>
<evidence type="ECO:0000313" key="1">
    <source>
        <dbReference type="EMBL" id="ELP91246.1"/>
    </source>
</evidence>
<proteinExistence type="predicted"/>
<dbReference type="RefSeq" id="XP_004258017.1">
    <property type="nucleotide sequence ID" value="XM_004257969.1"/>
</dbReference>
<organism evidence="1 2">
    <name type="scientific">Entamoeba invadens IP1</name>
    <dbReference type="NCBI Taxonomy" id="370355"/>
    <lineage>
        <taxon>Eukaryota</taxon>
        <taxon>Amoebozoa</taxon>
        <taxon>Evosea</taxon>
        <taxon>Archamoebae</taxon>
        <taxon>Mastigamoebida</taxon>
        <taxon>Entamoebidae</taxon>
        <taxon>Entamoeba</taxon>
    </lineage>
</organism>
<dbReference type="Proteomes" id="UP000014680">
    <property type="component" value="Unassembled WGS sequence"/>
</dbReference>
<dbReference type="OrthoDB" id="27167at2759"/>
<gene>
    <name evidence="1" type="ORF">EIN_151730</name>
</gene>
<name>A0A0A1UEJ4_ENTIV</name>
<keyword evidence="2" id="KW-1185">Reference proteome</keyword>
<accession>A0A0A1UEJ4</accession>
<evidence type="ECO:0000313" key="2">
    <source>
        <dbReference type="Proteomes" id="UP000014680"/>
    </source>
</evidence>
<sequence>MEIVSVLGQKYIRELKGRTCIAQMFMTEAETVVQRGNVVYDKEHPWNAPKYRLKKRENRDLETYQLAIFMVALNQFADISIERPAKMTKNTLSIPKICKIRFSNHDVIDVQSLALKQCKSIRQKEIQEGVNQSTATRRIEKNRKVFIQNLVIDLLAECNVVLITDLARLSGKALRTERLQELWIDKTKVVGKEDIISKGSAINQYLIDCVEKTGHTSFKKNCRELQQFLLF</sequence>
<reference evidence="1 2" key="1">
    <citation type="submission" date="2012-10" db="EMBL/GenBank/DDBJ databases">
        <authorList>
            <person name="Zafar N."/>
            <person name="Inman J."/>
            <person name="Hall N."/>
            <person name="Lorenzi H."/>
            <person name="Caler E."/>
        </authorList>
    </citation>
    <scope>NUCLEOTIDE SEQUENCE [LARGE SCALE GENOMIC DNA]</scope>
    <source>
        <strain evidence="1 2">IP1</strain>
    </source>
</reference>
<dbReference type="KEGG" id="eiv:EIN_151730"/>
<protein>
    <submittedName>
        <fullName evidence="1">Uncharacterized protein</fullName>
    </submittedName>
</protein>